<evidence type="ECO:0000313" key="2">
    <source>
        <dbReference type="EMBL" id="TQL29036.1"/>
    </source>
</evidence>
<dbReference type="Proteomes" id="UP000318336">
    <property type="component" value="Unassembled WGS sequence"/>
</dbReference>
<proteinExistence type="predicted"/>
<dbReference type="PROSITE" id="PS50983">
    <property type="entry name" value="FE_B12_PBP"/>
    <property type="match status" value="1"/>
</dbReference>
<dbReference type="InterPro" id="IPR051030">
    <property type="entry name" value="Vitamin_B12-ABC_binding"/>
</dbReference>
<sequence>MRIVSLLPSATEILHAVGAGEQVVGVTFECDSPPHAREAARIVSTSALPEGLTPAEIDAAVRRLIGAGEDIYRLDRSALRGLAADLVVTQDLCAVCAVDVEEVHDALDFLGCTADVLTADPHRLDEVWESVTTIAAAAGRRSEGERLTAALRTRTAAVAESVAGRRRPGCMVLEWTEPPYAPGHWVPEMVAVAGGRSVLGEAGARSRPTSWRSVAAAEPEAIVVAPCGFDLPRASALTDELLSGDDLPPDVPVWAVDANASFARPGPRLADGVEALARILHPDLGEPDPLIAKRIR</sequence>
<feature type="domain" description="Fe/B12 periplasmic-binding" evidence="1">
    <location>
        <begin position="2"/>
        <end position="284"/>
    </location>
</feature>
<dbReference type="SUPFAM" id="SSF53807">
    <property type="entry name" value="Helical backbone' metal receptor"/>
    <property type="match status" value="1"/>
</dbReference>
<comment type="caution">
    <text evidence="2">The sequence shown here is derived from an EMBL/GenBank/DDBJ whole genome shotgun (WGS) entry which is preliminary data.</text>
</comment>
<dbReference type="PANTHER" id="PTHR42860">
    <property type="entry name" value="VITAMIN B12-BINDING PROTEIN"/>
    <property type="match status" value="1"/>
</dbReference>
<dbReference type="Gene3D" id="3.40.50.1980">
    <property type="entry name" value="Nitrogenase molybdenum iron protein domain"/>
    <property type="match status" value="2"/>
</dbReference>
<reference evidence="2 3" key="1">
    <citation type="submission" date="2019-06" db="EMBL/GenBank/DDBJ databases">
        <title>Sequencing the genomes of 1000 actinobacteria strains.</title>
        <authorList>
            <person name="Klenk H.-P."/>
        </authorList>
    </citation>
    <scope>NUCLEOTIDE SEQUENCE [LARGE SCALE GENOMIC DNA]</scope>
    <source>
        <strain evidence="2 3">DSM 24617</strain>
    </source>
</reference>
<dbReference type="AlphaFoldDB" id="A0A542WZM4"/>
<organism evidence="2 3">
    <name type="scientific">Barrientosiimonas humi</name>
    <dbReference type="NCBI Taxonomy" id="999931"/>
    <lineage>
        <taxon>Bacteria</taxon>
        <taxon>Bacillati</taxon>
        <taxon>Actinomycetota</taxon>
        <taxon>Actinomycetes</taxon>
        <taxon>Micrococcales</taxon>
        <taxon>Dermacoccaceae</taxon>
        <taxon>Barrientosiimonas</taxon>
    </lineage>
</organism>
<dbReference type="Pfam" id="PF01497">
    <property type="entry name" value="Peripla_BP_2"/>
    <property type="match status" value="1"/>
</dbReference>
<dbReference type="EMBL" id="VFOK01000002">
    <property type="protein sequence ID" value="TQL29036.1"/>
    <property type="molecule type" value="Genomic_DNA"/>
</dbReference>
<dbReference type="OrthoDB" id="6495095at2"/>
<evidence type="ECO:0000313" key="3">
    <source>
        <dbReference type="Proteomes" id="UP000318336"/>
    </source>
</evidence>
<dbReference type="InterPro" id="IPR002491">
    <property type="entry name" value="ABC_transptr_periplasmic_BD"/>
</dbReference>
<gene>
    <name evidence="2" type="ORF">FB554_3351</name>
</gene>
<accession>A0A542WZM4</accession>
<protein>
    <submittedName>
        <fullName evidence="2">Iron complex transport system substrate-binding protein</fullName>
    </submittedName>
</protein>
<dbReference type="RefSeq" id="WP_142007787.1">
    <property type="nucleotide sequence ID" value="NZ_CAJTBP010000001.1"/>
</dbReference>
<evidence type="ECO:0000259" key="1">
    <source>
        <dbReference type="PROSITE" id="PS50983"/>
    </source>
</evidence>
<keyword evidence="3" id="KW-1185">Reference proteome</keyword>
<dbReference type="PANTHER" id="PTHR42860:SF1">
    <property type="entry name" value="VITAMIN B12-BINDING PROTEIN"/>
    <property type="match status" value="1"/>
</dbReference>
<name>A0A542WZM4_9MICO</name>